<evidence type="ECO:0000313" key="5">
    <source>
        <dbReference type="EMBL" id="KIJ63470.1"/>
    </source>
</evidence>
<evidence type="ECO:0000256" key="4">
    <source>
        <dbReference type="SAM" id="MobiDB-lite"/>
    </source>
</evidence>
<dbReference type="SUPFAM" id="SSF50978">
    <property type="entry name" value="WD40 repeat-like"/>
    <property type="match status" value="1"/>
</dbReference>
<dbReference type="InterPro" id="IPR036322">
    <property type="entry name" value="WD40_repeat_dom_sf"/>
</dbReference>
<feature type="repeat" description="WD" evidence="3">
    <location>
        <begin position="236"/>
        <end position="277"/>
    </location>
</feature>
<dbReference type="Gene3D" id="2.130.10.10">
    <property type="entry name" value="YVTN repeat-like/Quinoprotein amine dehydrogenase"/>
    <property type="match status" value="2"/>
</dbReference>
<feature type="repeat" description="WD" evidence="3">
    <location>
        <begin position="193"/>
        <end position="234"/>
    </location>
</feature>
<dbReference type="Proteomes" id="UP000053820">
    <property type="component" value="Unassembled WGS sequence"/>
</dbReference>
<feature type="compositionally biased region" description="Basic and acidic residues" evidence="4">
    <location>
        <begin position="576"/>
        <end position="586"/>
    </location>
</feature>
<dbReference type="AlphaFoldDB" id="A0A0C9VYM3"/>
<dbReference type="CDD" id="cd00200">
    <property type="entry name" value="WD40"/>
    <property type="match status" value="1"/>
</dbReference>
<keyword evidence="1 3" id="KW-0853">WD repeat</keyword>
<name>A0A0C9VYM3_9AGAM</name>
<sequence length="586" mass="63729">MDNASTESIELTTKPDISFSGHKRLVRAIQFFPEGGQLVSCSYDRTIRLWNFTASTAGETKTISDIREVNCLTISPDGKRIISGGDDGLLKIWDRKTQALLGKWKGQGKWIICVSISPNGKFVASGDRGGEVLMWDSTNGDILWRMGEYHCGPIYRIFSVVFSPSSSKLAIAEEDGRIRVVGVETAELILGPIKAHEDGIYSIAWSVDEKWLYSGSADGIIRKWDAETGDEVGEPFRGHTSTVAALAISSDGNTIASASHDKTVRFWRAESGQPVGEPLQHDVSVLAIAFSPIGEFLASGGGDGKVNVWHVPWWDGHGEHNRLVTSSGFLDLPAIARSLPSDDYRGDILDVSAIYGPSSHHPIRSGKPRQHLEHPNTGPSQSQYLRDWWKTPARLFRRRLLGGCNHKSPQQAVITPVSAGHAEPRVWVACDDERQTLPQPLPAAPGYYQFFSILTKSQESVCRSSSPVVSSDADVTGHQHGTGSLFCCGLWAGSGLIFRRQRSRPRKSSLEVPAVHYAEDSRTPNAGPGSQRASPRDASVYGPNMLAPPEAASDSASLASSRSFHSARSNIGGSDVDQHPELEGWA</sequence>
<dbReference type="InterPro" id="IPR015943">
    <property type="entry name" value="WD40/YVTN_repeat-like_dom_sf"/>
</dbReference>
<accession>A0A0C9VYM3</accession>
<dbReference type="PRINTS" id="PR00320">
    <property type="entry name" value="GPROTEINBRPT"/>
</dbReference>
<dbReference type="PROSITE" id="PS50294">
    <property type="entry name" value="WD_REPEATS_REGION"/>
    <property type="match status" value="5"/>
</dbReference>
<keyword evidence="6" id="KW-1185">Reference proteome</keyword>
<dbReference type="PANTHER" id="PTHR19848:SF8">
    <property type="entry name" value="F-BOX AND WD REPEAT DOMAIN CONTAINING 7"/>
    <property type="match status" value="1"/>
</dbReference>
<dbReference type="InterPro" id="IPR020472">
    <property type="entry name" value="WD40_PAC1"/>
</dbReference>
<dbReference type="InterPro" id="IPR001680">
    <property type="entry name" value="WD40_rpt"/>
</dbReference>
<feature type="repeat" description="WD" evidence="3">
    <location>
        <begin position="19"/>
        <end position="60"/>
    </location>
</feature>
<gene>
    <name evidence="5" type="ORF">HYDPIDRAFT_112883</name>
</gene>
<feature type="repeat" description="WD" evidence="3">
    <location>
        <begin position="278"/>
        <end position="311"/>
    </location>
</feature>
<feature type="repeat" description="WD" evidence="3">
    <location>
        <begin position="104"/>
        <end position="145"/>
    </location>
</feature>
<dbReference type="Pfam" id="PF00400">
    <property type="entry name" value="WD40"/>
    <property type="match status" value="6"/>
</dbReference>
<protein>
    <submittedName>
        <fullName evidence="5">Unplaced genomic scaffold scaffold_16, whole genome shotgun sequence</fullName>
    </submittedName>
</protein>
<feature type="compositionally biased region" description="Low complexity" evidence="4">
    <location>
        <begin position="551"/>
        <end position="569"/>
    </location>
</feature>
<dbReference type="EMBL" id="KN839850">
    <property type="protein sequence ID" value="KIJ63470.1"/>
    <property type="molecule type" value="Genomic_DNA"/>
</dbReference>
<organism evidence="5 6">
    <name type="scientific">Hydnomerulius pinastri MD-312</name>
    <dbReference type="NCBI Taxonomy" id="994086"/>
    <lineage>
        <taxon>Eukaryota</taxon>
        <taxon>Fungi</taxon>
        <taxon>Dikarya</taxon>
        <taxon>Basidiomycota</taxon>
        <taxon>Agaricomycotina</taxon>
        <taxon>Agaricomycetes</taxon>
        <taxon>Agaricomycetidae</taxon>
        <taxon>Boletales</taxon>
        <taxon>Boletales incertae sedis</taxon>
        <taxon>Leucogyrophana</taxon>
    </lineage>
</organism>
<keyword evidence="2" id="KW-0677">Repeat</keyword>
<feature type="repeat" description="WD" evidence="3">
    <location>
        <begin position="62"/>
        <end position="103"/>
    </location>
</feature>
<evidence type="ECO:0000256" key="2">
    <source>
        <dbReference type="ARBA" id="ARBA00022737"/>
    </source>
</evidence>
<dbReference type="SMART" id="SM00320">
    <property type="entry name" value="WD40"/>
    <property type="match status" value="7"/>
</dbReference>
<dbReference type="HOGENOM" id="CLU_000288_57_33_1"/>
<feature type="region of interest" description="Disordered" evidence="4">
    <location>
        <begin position="508"/>
        <end position="586"/>
    </location>
</feature>
<evidence type="ECO:0000256" key="3">
    <source>
        <dbReference type="PROSITE-ProRule" id="PRU00221"/>
    </source>
</evidence>
<dbReference type="PROSITE" id="PS50082">
    <property type="entry name" value="WD_REPEATS_2"/>
    <property type="match status" value="6"/>
</dbReference>
<evidence type="ECO:0000313" key="6">
    <source>
        <dbReference type="Proteomes" id="UP000053820"/>
    </source>
</evidence>
<dbReference type="OrthoDB" id="3203311at2759"/>
<evidence type="ECO:0000256" key="1">
    <source>
        <dbReference type="ARBA" id="ARBA00022574"/>
    </source>
</evidence>
<reference evidence="5 6" key="1">
    <citation type="submission" date="2014-04" db="EMBL/GenBank/DDBJ databases">
        <title>Evolutionary Origins and Diversification of the Mycorrhizal Mutualists.</title>
        <authorList>
            <consortium name="DOE Joint Genome Institute"/>
            <consortium name="Mycorrhizal Genomics Consortium"/>
            <person name="Kohler A."/>
            <person name="Kuo A."/>
            <person name="Nagy L.G."/>
            <person name="Floudas D."/>
            <person name="Copeland A."/>
            <person name="Barry K.W."/>
            <person name="Cichocki N."/>
            <person name="Veneault-Fourrey C."/>
            <person name="LaButti K."/>
            <person name="Lindquist E.A."/>
            <person name="Lipzen A."/>
            <person name="Lundell T."/>
            <person name="Morin E."/>
            <person name="Murat C."/>
            <person name="Riley R."/>
            <person name="Ohm R."/>
            <person name="Sun H."/>
            <person name="Tunlid A."/>
            <person name="Henrissat B."/>
            <person name="Grigoriev I.V."/>
            <person name="Hibbett D.S."/>
            <person name="Martin F."/>
        </authorList>
    </citation>
    <scope>NUCLEOTIDE SEQUENCE [LARGE SCALE GENOMIC DNA]</scope>
    <source>
        <strain evidence="5 6">MD-312</strain>
    </source>
</reference>
<proteinExistence type="predicted"/>
<feature type="region of interest" description="Disordered" evidence="4">
    <location>
        <begin position="359"/>
        <end position="383"/>
    </location>
</feature>
<dbReference type="PANTHER" id="PTHR19848">
    <property type="entry name" value="WD40 REPEAT PROTEIN"/>
    <property type="match status" value="1"/>
</dbReference>